<dbReference type="KEGG" id="mrk:FIT61_05265"/>
<comment type="similarity">
    <text evidence="2 12">Belongs to the FPP/GGPP synthase family.</text>
</comment>
<dbReference type="InterPro" id="IPR008949">
    <property type="entry name" value="Isoprenoid_synthase_dom_sf"/>
</dbReference>
<sequence>MTLSTILSPIKSDLLAVNEVIRASLHSEVPLVNQVAGHIIQGGGKRLRPSTLLLVGGLFGPVRKEHHELAAVIEFIHTATLLHDDVVDQSTKRRNHKTANTIFGNAASVLVGDFIYSRAFQMMVKINHMKVMEVLANTTNTIAEGEVLQLLNIHNASIEDEDYLKVVYYKTAKLFESAAELGAIIGGADDNDIKVLAQFGKYMGIAFQLIDDVLDLSGNPEEIGKNLGDDLAEGKPTLPLLYAMKKGSDEQKNIIRAAIENGGLTELESVLNAVKETKALEYVRELAKEEIEKGEKLIQHITSSVYKDALLALTQFVTTRDY</sequence>
<evidence type="ECO:0000256" key="11">
    <source>
        <dbReference type="ARBA" id="ARBA00083124"/>
    </source>
</evidence>
<name>A0AAE6FTS9_9PROT</name>
<dbReference type="EC" id="2.5.1.90" evidence="8"/>
<comment type="function">
    <text evidence="7">Supplies octaprenyl diphosphate, the precursor for the side chain of the isoprenoid quinones ubiquinone and menaquinone.</text>
</comment>
<dbReference type="SFLD" id="SFLDS00005">
    <property type="entry name" value="Isoprenoid_Synthase_Type_I"/>
    <property type="match status" value="1"/>
</dbReference>
<dbReference type="PROSITE" id="PS00444">
    <property type="entry name" value="POLYPRENYL_SYNTHASE_2"/>
    <property type="match status" value="1"/>
</dbReference>
<dbReference type="SUPFAM" id="SSF48576">
    <property type="entry name" value="Terpenoid synthases"/>
    <property type="match status" value="1"/>
</dbReference>
<dbReference type="InterPro" id="IPR000092">
    <property type="entry name" value="Polyprenyl_synt"/>
</dbReference>
<organism evidence="13 14">
    <name type="scientific">Candidatus Methylopumilus rimovensis</name>
    <dbReference type="NCBI Taxonomy" id="2588535"/>
    <lineage>
        <taxon>Bacteria</taxon>
        <taxon>Pseudomonadati</taxon>
        <taxon>Pseudomonadota</taxon>
        <taxon>Betaproteobacteria</taxon>
        <taxon>Nitrosomonadales</taxon>
        <taxon>Methylophilaceae</taxon>
        <taxon>Candidatus Methylopumilus</taxon>
    </lineage>
</organism>
<evidence type="ECO:0000256" key="3">
    <source>
        <dbReference type="ARBA" id="ARBA00022679"/>
    </source>
</evidence>
<evidence type="ECO:0000256" key="4">
    <source>
        <dbReference type="ARBA" id="ARBA00022723"/>
    </source>
</evidence>
<evidence type="ECO:0000256" key="9">
    <source>
        <dbReference type="ARBA" id="ARBA00072473"/>
    </source>
</evidence>
<reference evidence="13 14" key="1">
    <citation type="journal article" date="2019" name="ISME J.">
        <title>Evolution in action: habitat transition from sediment to the pelagial leads to genome streamlining in Methylophilaceae.</title>
        <authorList>
            <person name="Salcher M."/>
            <person name="Schaefle D."/>
            <person name="Kaspar M."/>
            <person name="Neuenschwander S.M."/>
            <person name="Ghai R."/>
        </authorList>
    </citation>
    <scope>NUCLEOTIDE SEQUENCE [LARGE SCALE GENOMIC DNA]</scope>
    <source>
        <strain evidence="13 14">MMS-RI-1</strain>
    </source>
</reference>
<keyword evidence="3 12" id="KW-0808">Transferase</keyword>
<protein>
    <recommendedName>
        <fullName evidence="9">Octaprenyl diphosphate synthase</fullName>
        <ecNumber evidence="8">2.5.1.90</ecNumber>
    </recommendedName>
    <alternativeName>
        <fullName evidence="11">All-trans-octaprenyl-diphosphate synthase</fullName>
    </alternativeName>
    <alternativeName>
        <fullName evidence="10">Octaprenyl pyrophosphate synthase</fullName>
    </alternativeName>
</protein>
<keyword evidence="14" id="KW-1185">Reference proteome</keyword>
<comment type="catalytic activity">
    <reaction evidence="6">
        <text>5 isopentenyl diphosphate + (2E,6E)-farnesyl diphosphate = all-trans-octaprenyl diphosphate + 5 diphosphate</text>
        <dbReference type="Rhea" id="RHEA:27798"/>
        <dbReference type="ChEBI" id="CHEBI:33019"/>
        <dbReference type="ChEBI" id="CHEBI:57711"/>
        <dbReference type="ChEBI" id="CHEBI:128769"/>
        <dbReference type="ChEBI" id="CHEBI:175763"/>
        <dbReference type="EC" id="2.5.1.90"/>
    </reaction>
</comment>
<dbReference type="InterPro" id="IPR033749">
    <property type="entry name" value="Polyprenyl_synt_CS"/>
</dbReference>
<dbReference type="GO" id="GO:0008299">
    <property type="term" value="P:isoprenoid biosynthetic process"/>
    <property type="evidence" value="ECO:0007669"/>
    <property type="project" value="InterPro"/>
</dbReference>
<evidence type="ECO:0000256" key="7">
    <source>
        <dbReference type="ARBA" id="ARBA00055029"/>
    </source>
</evidence>
<dbReference type="PANTHER" id="PTHR12001">
    <property type="entry name" value="GERANYLGERANYL PYROPHOSPHATE SYNTHASE"/>
    <property type="match status" value="1"/>
</dbReference>
<dbReference type="GO" id="GO:0046872">
    <property type="term" value="F:metal ion binding"/>
    <property type="evidence" value="ECO:0007669"/>
    <property type="project" value="UniProtKB-KW"/>
</dbReference>
<evidence type="ECO:0000256" key="6">
    <source>
        <dbReference type="ARBA" id="ARBA00051506"/>
    </source>
</evidence>
<dbReference type="Gene3D" id="1.10.600.10">
    <property type="entry name" value="Farnesyl Diphosphate Synthase"/>
    <property type="match status" value="1"/>
</dbReference>
<evidence type="ECO:0000256" key="1">
    <source>
        <dbReference type="ARBA" id="ARBA00001946"/>
    </source>
</evidence>
<evidence type="ECO:0000256" key="2">
    <source>
        <dbReference type="ARBA" id="ARBA00006706"/>
    </source>
</evidence>
<keyword evidence="5" id="KW-0460">Magnesium</keyword>
<dbReference type="GO" id="GO:0106350">
    <property type="term" value="F:all-trans-octaprenyl-diphosphate synthase activity"/>
    <property type="evidence" value="ECO:0007669"/>
    <property type="project" value="UniProtKB-EC"/>
</dbReference>
<dbReference type="Proteomes" id="UP000312102">
    <property type="component" value="Chromosome"/>
</dbReference>
<dbReference type="CDD" id="cd00685">
    <property type="entry name" value="Trans_IPPS_HT"/>
    <property type="match status" value="1"/>
</dbReference>
<dbReference type="PANTHER" id="PTHR12001:SF69">
    <property type="entry name" value="ALL TRANS-POLYPRENYL-DIPHOSPHATE SYNTHASE PDSS1"/>
    <property type="match status" value="1"/>
</dbReference>
<dbReference type="AlphaFoldDB" id="A0AAE6FTS9"/>
<dbReference type="FunFam" id="1.10.600.10:FF:000002">
    <property type="entry name" value="Octaprenyl diphosphate synthase"/>
    <property type="match status" value="1"/>
</dbReference>
<keyword evidence="4" id="KW-0479">Metal-binding</keyword>
<dbReference type="Pfam" id="PF00348">
    <property type="entry name" value="polyprenyl_synt"/>
    <property type="match status" value="1"/>
</dbReference>
<evidence type="ECO:0000256" key="10">
    <source>
        <dbReference type="ARBA" id="ARBA00079637"/>
    </source>
</evidence>
<proteinExistence type="inferred from homology"/>
<accession>A0AAE6FTS9</accession>
<evidence type="ECO:0000313" key="14">
    <source>
        <dbReference type="Proteomes" id="UP000312102"/>
    </source>
</evidence>
<evidence type="ECO:0000313" key="13">
    <source>
        <dbReference type="EMBL" id="QDD13836.1"/>
    </source>
</evidence>
<comment type="cofactor">
    <cofactor evidence="1">
        <name>Mg(2+)</name>
        <dbReference type="ChEBI" id="CHEBI:18420"/>
    </cofactor>
</comment>
<dbReference type="RefSeq" id="WP_139883688.1">
    <property type="nucleotide sequence ID" value="NZ_CP040986.1"/>
</dbReference>
<evidence type="ECO:0000256" key="12">
    <source>
        <dbReference type="RuleBase" id="RU004466"/>
    </source>
</evidence>
<evidence type="ECO:0000256" key="5">
    <source>
        <dbReference type="ARBA" id="ARBA00022842"/>
    </source>
</evidence>
<dbReference type="EMBL" id="CP040986">
    <property type="protein sequence ID" value="QDD13836.1"/>
    <property type="molecule type" value="Genomic_DNA"/>
</dbReference>
<gene>
    <name evidence="13" type="ORF">FIT61_05265</name>
</gene>
<evidence type="ECO:0000256" key="8">
    <source>
        <dbReference type="ARBA" id="ARBA00066511"/>
    </source>
</evidence>